<organism evidence="1 2">
    <name type="scientific">Pleurodeles waltl</name>
    <name type="common">Iberian ribbed newt</name>
    <dbReference type="NCBI Taxonomy" id="8319"/>
    <lineage>
        <taxon>Eukaryota</taxon>
        <taxon>Metazoa</taxon>
        <taxon>Chordata</taxon>
        <taxon>Craniata</taxon>
        <taxon>Vertebrata</taxon>
        <taxon>Euteleostomi</taxon>
        <taxon>Amphibia</taxon>
        <taxon>Batrachia</taxon>
        <taxon>Caudata</taxon>
        <taxon>Salamandroidea</taxon>
        <taxon>Salamandridae</taxon>
        <taxon>Pleurodelinae</taxon>
        <taxon>Pleurodeles</taxon>
    </lineage>
</organism>
<dbReference type="Proteomes" id="UP001066276">
    <property type="component" value="Chromosome 7"/>
</dbReference>
<accession>A0AAV7P8M0</accession>
<keyword evidence="2" id="KW-1185">Reference proteome</keyword>
<evidence type="ECO:0000313" key="1">
    <source>
        <dbReference type="EMBL" id="KAJ1124643.1"/>
    </source>
</evidence>
<protein>
    <submittedName>
        <fullName evidence="1">Uncharacterized protein</fullName>
    </submittedName>
</protein>
<name>A0AAV7P8M0_PLEWA</name>
<gene>
    <name evidence="1" type="ORF">NDU88_003092</name>
</gene>
<sequence length="164" mass="17420">MKRSPPSSPVLQGAPSILGISRPVSVPLIQRHFPPSMGDRALSSRGLPASLLSVFSVPVSWARGIRIRRPPLSSPACPSSSDLCAVFSFFPPSGRSPPVAAASPVAIMRSERPPFCVRAAPSVLHSSRALEHRTTTPLLRGLPRSFSVSSLLRVGPIRARFPSG</sequence>
<reference evidence="1" key="1">
    <citation type="journal article" date="2022" name="bioRxiv">
        <title>Sequencing and chromosome-scale assembly of the giantPleurodeles waltlgenome.</title>
        <authorList>
            <person name="Brown T."/>
            <person name="Elewa A."/>
            <person name="Iarovenko S."/>
            <person name="Subramanian E."/>
            <person name="Araus A.J."/>
            <person name="Petzold A."/>
            <person name="Susuki M."/>
            <person name="Suzuki K.-i.T."/>
            <person name="Hayashi T."/>
            <person name="Toyoda A."/>
            <person name="Oliveira C."/>
            <person name="Osipova E."/>
            <person name="Leigh N.D."/>
            <person name="Simon A."/>
            <person name="Yun M.H."/>
        </authorList>
    </citation>
    <scope>NUCLEOTIDE SEQUENCE</scope>
    <source>
        <strain evidence="1">20211129_DDA</strain>
        <tissue evidence="1">Liver</tissue>
    </source>
</reference>
<comment type="caution">
    <text evidence="1">The sequence shown here is derived from an EMBL/GenBank/DDBJ whole genome shotgun (WGS) entry which is preliminary data.</text>
</comment>
<proteinExistence type="predicted"/>
<evidence type="ECO:0000313" key="2">
    <source>
        <dbReference type="Proteomes" id="UP001066276"/>
    </source>
</evidence>
<dbReference type="EMBL" id="JANPWB010000011">
    <property type="protein sequence ID" value="KAJ1124643.1"/>
    <property type="molecule type" value="Genomic_DNA"/>
</dbReference>
<dbReference type="AlphaFoldDB" id="A0AAV7P8M0"/>